<protein>
    <submittedName>
        <fullName evidence="2">Uncharacterized protein</fullName>
    </submittedName>
</protein>
<evidence type="ECO:0000313" key="2">
    <source>
        <dbReference type="EMBL" id="RNJ57712.1"/>
    </source>
</evidence>
<comment type="caution">
    <text evidence="2">The sequence shown here is derived from an EMBL/GenBank/DDBJ whole genome shotgun (WGS) entry which is preliminary data.</text>
</comment>
<reference evidence="2 3" key="1">
    <citation type="submission" date="2018-10" db="EMBL/GenBank/DDBJ databases">
        <title>Genome sequence of Verticillium nonalfalfae VnAa140.</title>
        <authorList>
            <person name="Stajich J.E."/>
            <person name="Kasson M.T."/>
        </authorList>
    </citation>
    <scope>NUCLEOTIDE SEQUENCE [LARGE SCALE GENOMIC DNA]</scope>
    <source>
        <strain evidence="2 3">VnAa140</strain>
    </source>
</reference>
<keyword evidence="3" id="KW-1185">Reference proteome</keyword>
<organism evidence="2 3">
    <name type="scientific">Verticillium nonalfalfae</name>
    <dbReference type="NCBI Taxonomy" id="1051616"/>
    <lineage>
        <taxon>Eukaryota</taxon>
        <taxon>Fungi</taxon>
        <taxon>Dikarya</taxon>
        <taxon>Ascomycota</taxon>
        <taxon>Pezizomycotina</taxon>
        <taxon>Sordariomycetes</taxon>
        <taxon>Hypocreomycetidae</taxon>
        <taxon>Glomerellales</taxon>
        <taxon>Plectosphaerellaceae</taxon>
        <taxon>Verticillium</taxon>
    </lineage>
</organism>
<accession>A0A3M9YCT8</accession>
<evidence type="ECO:0000256" key="1">
    <source>
        <dbReference type="SAM" id="MobiDB-lite"/>
    </source>
</evidence>
<sequence length="586" mass="65299">MAPVPTHLDSFLLFDEYENLRLKIRSVMILDLPSDFPAIPTSTTLKDLVCQGSLWVARTGACRLELHTNVHVESDGKYVFAAVLERSAWVFGHLALWSQLGLRLAREDDVSLPSNVAVFRLYHPSLHSSLLPPEGAQVAGFERLTCSLDFVHNSDEEFHRISRASGSASRKRKGELVREVPTLVCQSTEQDDELGVHRPPSGLVSSIHLTTVQVLDRLLGKSSLERLVEVGIMALVTGQFPAVFHMDYLAAVAHRSKLLPSIASAITGLEWAQSVNSSKNIADETNRKASKDTSELQKLLWKLIISKLKAPRMVQTKSNTTKQICKRSINATFASTESYASTKHGELNEDSVAHKVPESTSNHEQYIMEFSTSHDGRASGVLGADLWSDWDERLSDTSQTWQEPPRDGVDCSSGHAEHAIPDLPDTFLPTTTDFEHRDVLWSDWDKESSSFECGYTFQSSSQVHGTPQRSQPSPDGRFGEFCRARSPISEDSWDDDGKWEDNPALRSAQGFIQHSGGRLVISDQPWPDEPKHDTGDRPVACRMPPLPSTTAGLHGLGEWTGQPACEDEDEDMWDAWDMDDHSEFEW</sequence>
<dbReference type="AlphaFoldDB" id="A0A3M9YCT8"/>
<dbReference type="EMBL" id="RBVV01000036">
    <property type="protein sequence ID" value="RNJ57712.1"/>
    <property type="molecule type" value="Genomic_DNA"/>
</dbReference>
<feature type="region of interest" description="Disordered" evidence="1">
    <location>
        <begin position="457"/>
        <end position="571"/>
    </location>
</feature>
<dbReference type="RefSeq" id="XP_028495870.1">
    <property type="nucleotide sequence ID" value="XM_028639802.1"/>
</dbReference>
<feature type="compositionally biased region" description="Basic and acidic residues" evidence="1">
    <location>
        <begin position="404"/>
        <end position="420"/>
    </location>
</feature>
<name>A0A3M9YCT8_9PEZI</name>
<feature type="region of interest" description="Disordered" evidence="1">
    <location>
        <begin position="397"/>
        <end position="426"/>
    </location>
</feature>
<dbReference type="GeneID" id="39609342"/>
<dbReference type="Proteomes" id="UP000267145">
    <property type="component" value="Unassembled WGS sequence"/>
</dbReference>
<evidence type="ECO:0000313" key="3">
    <source>
        <dbReference type="Proteomes" id="UP000267145"/>
    </source>
</evidence>
<dbReference type="STRING" id="1051616.A0A3M9YCT8"/>
<proteinExistence type="predicted"/>
<feature type="compositionally biased region" description="Polar residues" evidence="1">
    <location>
        <begin position="457"/>
        <end position="473"/>
    </location>
</feature>
<gene>
    <name evidence="2" type="ORF">D7B24_005653</name>
</gene>